<feature type="transmembrane region" description="Helical" evidence="5">
    <location>
        <begin position="1199"/>
        <end position="1217"/>
    </location>
</feature>
<keyword evidence="7" id="KW-0547">Nucleotide-binding</keyword>
<dbReference type="InterPro" id="IPR013525">
    <property type="entry name" value="ABC2_TM"/>
</dbReference>
<dbReference type="GO" id="GO:0005524">
    <property type="term" value="F:ATP binding"/>
    <property type="evidence" value="ECO:0007669"/>
    <property type="project" value="UniProtKB-KW"/>
</dbReference>
<keyword evidence="4 5" id="KW-0472">Membrane</keyword>
<feature type="transmembrane region" description="Helical" evidence="5">
    <location>
        <begin position="1292"/>
        <end position="1309"/>
    </location>
</feature>
<dbReference type="GO" id="GO:0016887">
    <property type="term" value="F:ATP hydrolysis activity"/>
    <property type="evidence" value="ECO:0007669"/>
    <property type="project" value="InterPro"/>
</dbReference>
<keyword evidence="3 5" id="KW-1133">Transmembrane helix</keyword>
<proteinExistence type="evidence at transcript level"/>
<name>W8B7H9_CERCA</name>
<dbReference type="Pfam" id="PF12698">
    <property type="entry name" value="ABC2_membrane_3"/>
    <property type="match status" value="2"/>
</dbReference>
<feature type="transmembrane region" description="Helical" evidence="5">
    <location>
        <begin position="333"/>
        <end position="359"/>
    </location>
</feature>
<evidence type="ECO:0000256" key="4">
    <source>
        <dbReference type="ARBA" id="ARBA00023136"/>
    </source>
</evidence>
<feature type="transmembrane region" description="Helical" evidence="5">
    <location>
        <begin position="1032"/>
        <end position="1051"/>
    </location>
</feature>
<dbReference type="Pfam" id="PF23321">
    <property type="entry name" value="R1_ABCA1"/>
    <property type="match status" value="1"/>
</dbReference>
<feature type="transmembrane region" description="Helical" evidence="5">
    <location>
        <begin position="402"/>
        <end position="419"/>
    </location>
</feature>
<dbReference type="GO" id="GO:0140359">
    <property type="term" value="F:ABC-type transporter activity"/>
    <property type="evidence" value="ECO:0007669"/>
    <property type="project" value="InterPro"/>
</dbReference>
<dbReference type="PROSITE" id="PS50893">
    <property type="entry name" value="ABC_TRANSPORTER_2"/>
    <property type="match status" value="2"/>
</dbReference>
<feature type="transmembrane region" description="Helical" evidence="5">
    <location>
        <begin position="53"/>
        <end position="72"/>
    </location>
</feature>
<evidence type="ECO:0000256" key="2">
    <source>
        <dbReference type="ARBA" id="ARBA00022692"/>
    </source>
</evidence>
<feature type="transmembrane region" description="Helical" evidence="5">
    <location>
        <begin position="1169"/>
        <end position="1193"/>
    </location>
</feature>
<dbReference type="OrthoDB" id="10255969at2759"/>
<reference evidence="7" key="1">
    <citation type="submission" date="2013-07" db="EMBL/GenBank/DDBJ databases">
        <authorList>
            <person name="Geib S."/>
        </authorList>
    </citation>
    <scope>NUCLEOTIDE SEQUENCE</scope>
</reference>
<evidence type="ECO:0000256" key="1">
    <source>
        <dbReference type="ARBA" id="ARBA00004141"/>
    </source>
</evidence>
<feature type="transmembrane region" description="Helical" evidence="5">
    <location>
        <begin position="1088"/>
        <end position="1110"/>
    </location>
</feature>
<dbReference type="EMBL" id="GAMC01012008">
    <property type="protein sequence ID" value="JAB94547.1"/>
    <property type="molecule type" value="mRNA"/>
</dbReference>
<dbReference type="GO" id="GO:0016020">
    <property type="term" value="C:membrane"/>
    <property type="evidence" value="ECO:0007669"/>
    <property type="project" value="UniProtKB-SubCell"/>
</dbReference>
<dbReference type="InterPro" id="IPR027417">
    <property type="entry name" value="P-loop_NTPase"/>
</dbReference>
<dbReference type="InterPro" id="IPR056264">
    <property type="entry name" value="R2_ABCA1-4-like"/>
</dbReference>
<feature type="non-terminal residue" evidence="7">
    <location>
        <position position="1"/>
    </location>
</feature>
<feature type="transmembrane region" description="Helical" evidence="5">
    <location>
        <begin position="915"/>
        <end position="934"/>
    </location>
</feature>
<feature type="transmembrane region" description="Helical" evidence="5">
    <location>
        <begin position="291"/>
        <end position="312"/>
    </location>
</feature>
<dbReference type="PANTHER" id="PTHR19229">
    <property type="entry name" value="ATP-BINDING CASSETTE TRANSPORTER SUBFAMILY A ABCA"/>
    <property type="match status" value="1"/>
</dbReference>
<evidence type="ECO:0000259" key="6">
    <source>
        <dbReference type="PROSITE" id="PS50893"/>
    </source>
</evidence>
<keyword evidence="7" id="KW-0067">ATP-binding</keyword>
<dbReference type="Pfam" id="PF00005">
    <property type="entry name" value="ABC_tran"/>
    <property type="match status" value="2"/>
</dbReference>
<evidence type="ECO:0000256" key="3">
    <source>
        <dbReference type="ARBA" id="ARBA00022989"/>
    </source>
</evidence>
<dbReference type="Gene3D" id="3.40.50.300">
    <property type="entry name" value="P-loop containing nucleotide triphosphate hydrolases"/>
    <property type="match status" value="2"/>
</dbReference>
<feature type="transmembrane region" description="Helical" evidence="5">
    <location>
        <begin position="371"/>
        <end position="390"/>
    </location>
</feature>
<dbReference type="SUPFAM" id="SSF52540">
    <property type="entry name" value="P-loop containing nucleoside triphosphate hydrolases"/>
    <property type="match status" value="2"/>
</dbReference>
<dbReference type="PANTHER" id="PTHR19229:SF250">
    <property type="entry name" value="ABC TRANSPORTER DOMAIN-CONTAINING PROTEIN-RELATED"/>
    <property type="match status" value="1"/>
</dbReference>
<gene>
    <name evidence="7" type="primary">ABCA3</name>
</gene>
<feature type="domain" description="ABC transporter" evidence="6">
    <location>
        <begin position="542"/>
        <end position="771"/>
    </location>
</feature>
<sequence length="1686" mass="194489">VTARLFRKMHSDNSPVTSEHSDDEALPRNFHWQRFKWMFWKDCCMHWNTRWEYLFALLMPCLCSIIAVILRLKISPEHITATSYRSVNLDEKWLAIQSKIKHRQESLGVYYDKPTFNVYAPRNVIAYTPNLLAVTNIMMEANKKFNIPTQNIISFETCAELRERMKTEYYFAGVCFNEQNFQNKSESIYSIYDIYPNRLEYSIIFPSELRDYADYIGETWDTRQLFPNLGQQERSIDTYINEGFVFIQKAISEAYIYFACRESLEGKIELRKFPKSERYYDPLPEMLQSRMSLLLSVAYICTILYFLKILVNERDVRLNDVLAILDVTYFLQFYTWFTFALISLSIGSLILLLLLQIPWNIGFCVLNRSSYLPLLILFTAFNVNTLSYCYMISRVFRNHDMAICAAPILWVMFYVPYAIGIDTFPGGDILHPYLALLGNTALALALQHCFELEYHDGLGWSNFFKNELPNVSYSVGTYALLLCFSCILQAIIGLFAPTIGRLSGKLLKKIRKPKPRVRESENNRYSKTIIFEVRANYKPPVVEVQSLTVEIGDKVVLDDVTFSLYEDEITMLMGHNGSGKTKLIEVIASLRRPTSGKVTIRENTEGRQAGSGIDFIGVCFADEMLFRNLYVVHQLILFGKLKGLHSNDITKEVNKYLEALELDRDRYTLIEKLTCGQRTKLAVSCALIGGSRIVLMDDIVLKLDVRDYKLIWKLLEKEKFGRVILISTHSSHELEMHADNIVMLAMGRLRCAGTTQFLKSMYCFGCHLLISKSESCKSEEVTKLLSKFIPDIAAACDLVLELSYHIESSNVEVLESVLKALESRKEQLGIINITIIETRMEELFCKLGAERPAYDDRKRYLRIFNGLSITEGDPDDVLFMSTKILRQPSIYQRWYNNWCAMFYKFILIQNSYKKYFPMFLILPTICIIITVFAITPHVDELPARDCDIHHYKDAITLLAVGSKSEKVLAFAETYNGFLYWRNSNIKIRHIKNELTSEYILRQQRQHTYNYLSHKILLGVAIDDRVVGWFNGYLPAIPSLVLNLLHNSYLWYYRNNTNAKINVTLEFLPIESEVDIREISDRRINMGSIMALQMSFILCYLMSLRIMYLVSERSSEFESLQRLAGLSSINYWTSMFVFDMLKIIVFMTIFIAIIWIGFSTLYVPTVVLRWCAGLLILASTAITSTNYLLGAIFFQNSHAAYLKITTFQAMGVVFHVLFSRDIKNYVHTITFLPRIFPLYSFCRGVENVYDYNLQKNLCSSESIYVASVVIAKCKSAPNCCEEPELTVYADMSCLWTIIVLSWLGILIFKYRNLLTRAIPFDNYDRALDEYKRRHASNSYEVDSVTAENIIVQTMRPRIRYYYNVICENLGLIRKNRILVDRLSFTIRPGEKFGIIGTNCNYTNALLRLIAGQEKPSFGRVHINNASITEERGKALAHIAYVPTVSCVQLRLTCAQILKMFCILYGYPRNEIKEICEDFAKQFGLYSHYHMLLDDCSSGIKERVSLAIALLKKPSLICIGNFSLSIDPHGRRQLYRLLDGLRKQGTAVMVTSVANSYSEILCTKIAIMRDGQFVHIGSPEKIAATLAKGYSVVMRMKKTVQTPHGVTSKVYFRLTAFMEKTFPTSKLVQEGTIMKYYIPHHSTTLSMIFKTLRLNSFQLNVESITITTINMNYIFEQIAENARKPRVD</sequence>
<comment type="subcellular location">
    <subcellularLocation>
        <location evidence="1">Membrane</location>
        <topology evidence="1">Multi-pass membrane protein</topology>
    </subcellularLocation>
</comment>
<dbReference type="InterPro" id="IPR026082">
    <property type="entry name" value="ABCA"/>
</dbReference>
<protein>
    <submittedName>
        <fullName evidence="7">ATP-binding cassette sub-family A member 3</fullName>
    </submittedName>
</protein>
<evidence type="ECO:0000313" key="7">
    <source>
        <dbReference type="EMBL" id="JAB94547.1"/>
    </source>
</evidence>
<feature type="transmembrane region" description="Helical" evidence="5">
    <location>
        <begin position="478"/>
        <end position="502"/>
    </location>
</feature>
<feature type="transmembrane region" description="Helical" evidence="5">
    <location>
        <begin position="1130"/>
        <end position="1157"/>
    </location>
</feature>
<feature type="domain" description="ABC transporter" evidence="6">
    <location>
        <begin position="1363"/>
        <end position="1593"/>
    </location>
</feature>
<organism evidence="7">
    <name type="scientific">Ceratitis capitata</name>
    <name type="common">Mediterranean fruit fly</name>
    <name type="synonym">Tephritis capitata</name>
    <dbReference type="NCBI Taxonomy" id="7213"/>
    <lineage>
        <taxon>Eukaryota</taxon>
        <taxon>Metazoa</taxon>
        <taxon>Ecdysozoa</taxon>
        <taxon>Arthropoda</taxon>
        <taxon>Hexapoda</taxon>
        <taxon>Insecta</taxon>
        <taxon>Pterygota</taxon>
        <taxon>Neoptera</taxon>
        <taxon>Endopterygota</taxon>
        <taxon>Diptera</taxon>
        <taxon>Brachycera</taxon>
        <taxon>Muscomorpha</taxon>
        <taxon>Tephritoidea</taxon>
        <taxon>Tephritidae</taxon>
        <taxon>Ceratitis</taxon>
        <taxon>Ceratitis</taxon>
    </lineage>
</organism>
<dbReference type="GO" id="GO:0005319">
    <property type="term" value="F:lipid transporter activity"/>
    <property type="evidence" value="ECO:0007669"/>
    <property type="project" value="TreeGrafter"/>
</dbReference>
<keyword evidence="2 5" id="KW-0812">Transmembrane</keyword>
<accession>W8B7H9</accession>
<evidence type="ECO:0000256" key="5">
    <source>
        <dbReference type="SAM" id="Phobius"/>
    </source>
</evidence>
<dbReference type="InterPro" id="IPR003439">
    <property type="entry name" value="ABC_transporter-like_ATP-bd"/>
</dbReference>
<reference evidence="7" key="2">
    <citation type="journal article" date="2014" name="BMC Genomics">
        <title>A genomic perspective to assessing quality of mass-reared SIT flies used in Mediterranean fruit fly (Ceratitis capitata) eradication in California.</title>
        <authorList>
            <person name="Calla B."/>
            <person name="Hall B."/>
            <person name="Hou S."/>
            <person name="Geib S.M."/>
        </authorList>
    </citation>
    <scope>NUCLEOTIDE SEQUENCE</scope>
</reference>